<evidence type="ECO:0000313" key="8">
    <source>
        <dbReference type="Proteomes" id="UP000314983"/>
    </source>
</evidence>
<dbReference type="SUPFAM" id="SSF53254">
    <property type="entry name" value="Phosphoglycerate mutase-like"/>
    <property type="match status" value="1"/>
</dbReference>
<keyword evidence="5" id="KW-0413">Isomerase</keyword>
<dbReference type="InterPro" id="IPR013078">
    <property type="entry name" value="His_Pase_superF_clade-1"/>
</dbReference>
<dbReference type="Gene3D" id="3.40.50.1240">
    <property type="entry name" value="Phosphoglycerate mutase-like"/>
    <property type="match status" value="1"/>
</dbReference>
<sequence>MSTYKIILICHGETCWDQQNRICGWYDSDLCENGIQQVKRCGQVLKEGGFEIDHTFTSVMKRAIRTLWTILDDTNQMYVPVRRAWRLNDRHYGSLTGLTHAEAAAKYGEAQVKIWRFSYDVPPPPMEADHEFYNVIRKDRRYSDLTEDLPSCESLKDTVARTLPLWNEEIAPLIKKGKRVLIVSNGNSLRGIIKHMEGLSEEALVELNIPKGIPILYELDKNLKSVKPMQILEDKEMVRQAMESMAGKGKAKK</sequence>
<dbReference type="GeneID" id="113583765"/>
<gene>
    <name evidence="7" type="primary">LOC113583765</name>
</gene>
<dbReference type="KEGG" id="eee:113583765"/>
<dbReference type="HAMAP" id="MF_01039">
    <property type="entry name" value="PGAM_GpmA"/>
    <property type="match status" value="1"/>
</dbReference>
<accession>A0A4W4E1M3</accession>
<reference evidence="8" key="2">
    <citation type="journal article" date="2017" name="Sci. Adv.">
        <title>A tail of two voltages: Proteomic comparison of the three electric organs of the electric eel.</title>
        <authorList>
            <person name="Traeger L.L."/>
            <person name="Sabat G."/>
            <person name="Barrett-Wilt G.A."/>
            <person name="Wells G.B."/>
            <person name="Sussman M.R."/>
        </authorList>
    </citation>
    <scope>NUCLEOTIDE SEQUENCE [LARGE SCALE GENOMIC DNA]</scope>
</reference>
<dbReference type="FunFam" id="3.40.50.1240:FF:000003">
    <property type="entry name" value="2,3-bisphosphoglycerate-dependent phosphoglycerate mutase"/>
    <property type="match status" value="1"/>
</dbReference>
<evidence type="ECO:0000256" key="2">
    <source>
        <dbReference type="ARBA" id="ARBA00006717"/>
    </source>
</evidence>
<dbReference type="SMART" id="SM00855">
    <property type="entry name" value="PGAM"/>
    <property type="match status" value="1"/>
</dbReference>
<dbReference type="NCBIfam" id="NF010713">
    <property type="entry name" value="PRK14115.1"/>
    <property type="match status" value="1"/>
</dbReference>
<dbReference type="PANTHER" id="PTHR11931">
    <property type="entry name" value="PHOSPHOGLYCERATE MUTASE"/>
    <property type="match status" value="1"/>
</dbReference>
<dbReference type="Proteomes" id="UP000314983">
    <property type="component" value="Chromosome 11"/>
</dbReference>
<reference evidence="7" key="3">
    <citation type="submission" date="2020-05" db="EMBL/GenBank/DDBJ databases">
        <title>Electrophorus electricus (electric eel) genome, fEleEle1, primary haplotype.</title>
        <authorList>
            <person name="Myers G."/>
            <person name="Meyer A."/>
            <person name="Fedrigo O."/>
            <person name="Formenti G."/>
            <person name="Rhie A."/>
            <person name="Tracey A."/>
            <person name="Sims Y."/>
            <person name="Jarvis E.D."/>
        </authorList>
    </citation>
    <scope>NUCLEOTIDE SEQUENCE [LARGE SCALE GENOMIC DNA]</scope>
</reference>
<dbReference type="AlphaFoldDB" id="A0A4W4E1M3"/>
<evidence type="ECO:0000313" key="7">
    <source>
        <dbReference type="Ensembl" id="ENSEEEP00000005751.2"/>
    </source>
</evidence>
<dbReference type="GO" id="GO:0006096">
    <property type="term" value="P:glycolytic process"/>
    <property type="evidence" value="ECO:0007669"/>
    <property type="project" value="UniProtKB-KW"/>
</dbReference>
<reference evidence="8" key="1">
    <citation type="journal article" date="2014" name="Science">
        <title>Nonhuman genetics. Genomic basis for the convergent evolution of electric organs.</title>
        <authorList>
            <person name="Gallant J.R."/>
            <person name="Traeger L.L."/>
            <person name="Volkening J.D."/>
            <person name="Moffett H."/>
            <person name="Chen P.H."/>
            <person name="Novina C.D."/>
            <person name="Phillips G.N.Jr."/>
            <person name="Anand R."/>
            <person name="Wells G.B."/>
            <person name="Pinch M."/>
            <person name="Guth R."/>
            <person name="Unguez G.A."/>
            <person name="Albert J.S."/>
            <person name="Zakon H.H."/>
            <person name="Samanta M.P."/>
            <person name="Sussman M.R."/>
        </authorList>
    </citation>
    <scope>NUCLEOTIDE SEQUENCE [LARGE SCALE GENOMIC DNA]</scope>
</reference>
<evidence type="ECO:0000256" key="3">
    <source>
        <dbReference type="ARBA" id="ARBA00012028"/>
    </source>
</evidence>
<organism evidence="7 8">
    <name type="scientific">Electrophorus electricus</name>
    <name type="common">Electric eel</name>
    <name type="synonym">Gymnotus electricus</name>
    <dbReference type="NCBI Taxonomy" id="8005"/>
    <lineage>
        <taxon>Eukaryota</taxon>
        <taxon>Metazoa</taxon>
        <taxon>Chordata</taxon>
        <taxon>Craniata</taxon>
        <taxon>Vertebrata</taxon>
        <taxon>Euteleostomi</taxon>
        <taxon>Actinopterygii</taxon>
        <taxon>Neopterygii</taxon>
        <taxon>Teleostei</taxon>
        <taxon>Ostariophysi</taxon>
        <taxon>Gymnotiformes</taxon>
        <taxon>Gymnotoidei</taxon>
        <taxon>Gymnotidae</taxon>
        <taxon>Electrophorus</taxon>
    </lineage>
</organism>
<feature type="binding site" evidence="6">
    <location>
        <position position="62"/>
    </location>
    <ligand>
        <name>substrate</name>
    </ligand>
</feature>
<dbReference type="RefSeq" id="XP_026876125.2">
    <property type="nucleotide sequence ID" value="XM_027020324.2"/>
</dbReference>
<dbReference type="STRING" id="8005.ENSEEEP00000005751"/>
<evidence type="ECO:0000256" key="4">
    <source>
        <dbReference type="ARBA" id="ARBA00023152"/>
    </source>
</evidence>
<name>A0A4W4E1M3_ELEEL</name>
<dbReference type="Pfam" id="PF00300">
    <property type="entry name" value="His_Phos_1"/>
    <property type="match status" value="1"/>
</dbReference>
<keyword evidence="4" id="KW-0324">Glycolysis</keyword>
<dbReference type="InterPro" id="IPR005952">
    <property type="entry name" value="Phosphogly_mut1"/>
</dbReference>
<evidence type="ECO:0000256" key="5">
    <source>
        <dbReference type="ARBA" id="ARBA00023235"/>
    </source>
</evidence>
<comment type="similarity">
    <text evidence="2">Belongs to the phosphoglycerate mutase family. BPG-dependent PGAM subfamily.</text>
</comment>
<comment type="catalytic activity">
    <reaction evidence="1">
        <text>(2R)-2-phosphoglycerate = (2R)-3-phosphoglycerate</text>
        <dbReference type="Rhea" id="RHEA:15901"/>
        <dbReference type="ChEBI" id="CHEBI:58272"/>
        <dbReference type="ChEBI" id="CHEBI:58289"/>
        <dbReference type="EC" id="5.4.2.11"/>
    </reaction>
</comment>
<dbReference type="Ensembl" id="ENSEEET00000005828.2">
    <property type="protein sequence ID" value="ENSEEEP00000005751.2"/>
    <property type="gene ID" value="ENSEEEG00000003014.2"/>
</dbReference>
<dbReference type="InterPro" id="IPR029033">
    <property type="entry name" value="His_PPase_superfam"/>
</dbReference>
<dbReference type="PIRSF" id="PIRSF000709">
    <property type="entry name" value="6PFK_2-Ptase"/>
    <property type="match status" value="1"/>
</dbReference>
<protein>
    <recommendedName>
        <fullName evidence="3">phosphoglycerate mutase (2,3-diphosphoglycerate-dependent)</fullName>
        <ecNumber evidence="3">5.4.2.11</ecNumber>
    </recommendedName>
</protein>
<dbReference type="CDD" id="cd07067">
    <property type="entry name" value="HP_PGM_like"/>
    <property type="match status" value="1"/>
</dbReference>
<evidence type="ECO:0000256" key="6">
    <source>
        <dbReference type="PIRSR" id="PIRSR613078-2"/>
    </source>
</evidence>
<dbReference type="GO" id="GO:0004619">
    <property type="term" value="F:phosphoglycerate mutase activity"/>
    <property type="evidence" value="ECO:0007669"/>
    <property type="project" value="UniProtKB-EC"/>
</dbReference>
<keyword evidence="8" id="KW-1185">Reference proteome</keyword>
<dbReference type="GeneTree" id="ENSGT00950000182926"/>
<feature type="binding site" evidence="6">
    <location>
        <begin position="186"/>
        <end position="187"/>
    </location>
    <ligand>
        <name>substrate</name>
    </ligand>
</feature>
<proteinExistence type="inferred from homology"/>
<reference evidence="7" key="5">
    <citation type="submission" date="2025-09" db="UniProtKB">
        <authorList>
            <consortium name="Ensembl"/>
        </authorList>
    </citation>
    <scope>IDENTIFICATION</scope>
</reference>
<reference evidence="7" key="4">
    <citation type="submission" date="2025-08" db="UniProtKB">
        <authorList>
            <consortium name="Ensembl"/>
        </authorList>
    </citation>
    <scope>IDENTIFICATION</scope>
</reference>
<dbReference type="EC" id="5.4.2.11" evidence="3"/>
<evidence type="ECO:0000256" key="1">
    <source>
        <dbReference type="ARBA" id="ARBA00000380"/>
    </source>
</evidence>
<dbReference type="NCBIfam" id="TIGR01258">
    <property type="entry name" value="pgm_1"/>
    <property type="match status" value="1"/>
</dbReference>